<feature type="compositionally biased region" description="Basic and acidic residues" evidence="1">
    <location>
        <begin position="381"/>
        <end position="406"/>
    </location>
</feature>
<feature type="compositionally biased region" description="Polar residues" evidence="1">
    <location>
        <begin position="1099"/>
        <end position="1111"/>
    </location>
</feature>
<dbReference type="GO" id="GO:0003779">
    <property type="term" value="F:actin binding"/>
    <property type="evidence" value="ECO:0007669"/>
    <property type="project" value="InterPro"/>
</dbReference>
<accession>A0A168F7T5</accession>
<feature type="compositionally biased region" description="Polar residues" evidence="1">
    <location>
        <begin position="1023"/>
        <end position="1035"/>
    </location>
</feature>
<dbReference type="STRING" id="1081109.A0A168F7T5"/>
<organism evidence="3 4">
    <name type="scientific">Moelleriella libera RCEF 2490</name>
    <dbReference type="NCBI Taxonomy" id="1081109"/>
    <lineage>
        <taxon>Eukaryota</taxon>
        <taxon>Fungi</taxon>
        <taxon>Dikarya</taxon>
        <taxon>Ascomycota</taxon>
        <taxon>Pezizomycotina</taxon>
        <taxon>Sordariomycetes</taxon>
        <taxon>Hypocreomycetidae</taxon>
        <taxon>Hypocreales</taxon>
        <taxon>Clavicipitaceae</taxon>
        <taxon>Moelleriella</taxon>
    </lineage>
</organism>
<feature type="compositionally biased region" description="Polar residues" evidence="1">
    <location>
        <begin position="757"/>
        <end position="766"/>
    </location>
</feature>
<dbReference type="Pfam" id="PF00241">
    <property type="entry name" value="Cofilin_ADF"/>
    <property type="match status" value="1"/>
</dbReference>
<feature type="compositionally biased region" description="Polar residues" evidence="1">
    <location>
        <begin position="452"/>
        <end position="476"/>
    </location>
</feature>
<feature type="region of interest" description="Disordered" evidence="1">
    <location>
        <begin position="651"/>
        <end position="766"/>
    </location>
</feature>
<name>A0A168F7T5_9HYPO</name>
<feature type="compositionally biased region" description="Low complexity" evidence="1">
    <location>
        <begin position="1078"/>
        <end position="1091"/>
    </location>
</feature>
<evidence type="ECO:0000313" key="3">
    <source>
        <dbReference type="EMBL" id="KZZ99574.1"/>
    </source>
</evidence>
<feature type="compositionally biased region" description="Polar residues" evidence="1">
    <location>
        <begin position="246"/>
        <end position="256"/>
    </location>
</feature>
<dbReference type="CDD" id="cd11282">
    <property type="entry name" value="ADF_coactosin_like"/>
    <property type="match status" value="1"/>
</dbReference>
<feature type="compositionally biased region" description="Polar residues" evidence="1">
    <location>
        <begin position="591"/>
        <end position="601"/>
    </location>
</feature>
<keyword evidence="4" id="KW-1185">Reference proteome</keyword>
<dbReference type="EMBL" id="AZGY01000003">
    <property type="protein sequence ID" value="KZZ99574.1"/>
    <property type="molecule type" value="Genomic_DNA"/>
</dbReference>
<evidence type="ECO:0000313" key="4">
    <source>
        <dbReference type="Proteomes" id="UP000078544"/>
    </source>
</evidence>
<feature type="compositionally biased region" description="Low complexity" evidence="1">
    <location>
        <begin position="514"/>
        <end position="528"/>
    </location>
</feature>
<feature type="compositionally biased region" description="Polar residues" evidence="1">
    <location>
        <begin position="732"/>
        <end position="746"/>
    </location>
</feature>
<feature type="compositionally biased region" description="Polar residues" evidence="1">
    <location>
        <begin position="846"/>
        <end position="858"/>
    </location>
</feature>
<feature type="compositionally biased region" description="Basic and acidic residues" evidence="1">
    <location>
        <begin position="602"/>
        <end position="618"/>
    </location>
</feature>
<comment type="caution">
    <text evidence="3">The sequence shown here is derived from an EMBL/GenBank/DDBJ whole genome shotgun (WGS) entry which is preliminary data.</text>
</comment>
<feature type="domain" description="ADF-H" evidence="2">
    <location>
        <begin position="23"/>
        <end position="121"/>
    </location>
</feature>
<dbReference type="AlphaFoldDB" id="A0A168F7T5"/>
<dbReference type="InterPro" id="IPR029006">
    <property type="entry name" value="ADF-H/Gelsolin-like_dom_sf"/>
</dbReference>
<proteinExistence type="predicted"/>
<feature type="compositionally biased region" description="Polar residues" evidence="1">
    <location>
        <begin position="181"/>
        <end position="208"/>
    </location>
</feature>
<evidence type="ECO:0000259" key="2">
    <source>
        <dbReference type="Pfam" id="PF00241"/>
    </source>
</evidence>
<feature type="compositionally biased region" description="Low complexity" evidence="1">
    <location>
        <begin position="283"/>
        <end position="302"/>
    </location>
</feature>
<feature type="region of interest" description="Disordered" evidence="1">
    <location>
        <begin position="362"/>
        <end position="618"/>
    </location>
</feature>
<dbReference type="SUPFAM" id="SSF55753">
    <property type="entry name" value="Actin depolymerizing proteins"/>
    <property type="match status" value="1"/>
</dbReference>
<dbReference type="OrthoDB" id="74412at2759"/>
<feature type="region of interest" description="Disordered" evidence="1">
    <location>
        <begin position="1023"/>
        <end position="1111"/>
    </location>
</feature>
<feature type="compositionally biased region" description="Basic and acidic residues" evidence="1">
    <location>
        <begin position="305"/>
        <end position="314"/>
    </location>
</feature>
<protein>
    <recommendedName>
        <fullName evidence="2">ADF-H domain-containing protein</fullName>
    </recommendedName>
</protein>
<feature type="compositionally biased region" description="Basic and acidic residues" evidence="1">
    <location>
        <begin position="547"/>
        <end position="556"/>
    </location>
</feature>
<evidence type="ECO:0000256" key="1">
    <source>
        <dbReference type="SAM" id="MobiDB-lite"/>
    </source>
</evidence>
<sequence length="1221" mass="130125">MSLNGLEEQLVAEAFEATTTEPGGWLLLRYEGRDEVKVLSRGSGGIVEMRKAIADYEETSPLYGLLKYRRRSVVIKYLPEDCSRIIQARVAVHFNAVCERFSPYDTIFEITTAKDLRDTKLSAACSLHTATGSTSSSTSSLRRRRLMEIAEEEEEEQRAAQRVSTQGVDVTSPESEDRPSTAEQVNLVSDLASSSENSKLSGATTADVPNSAGISERPMSPGSDAGTISSYPHSKPKVKLGPRPSADTNARPQTAGNFRPVSAIPAGFKMFGKGGKKAKGKEGASLASPQEEASEPSLSASLGSDPKDAEERPKTSSGLPVESVTLGVPIQKKPTISPEKARLMKAMKLREKKKMMTMLTSLEAGTEVAEEPARTGEAGAEETRMPDEDIAEPKSEAEKDSQRTSLDEDDSGVVLDSAASIVPADQALDLTSSDSRPASPLVGSSDADHSTKASSISDSTDETIQAQEAPVKSQTPEVVKDDVTTTGESLEATETAASPTKDTAPIAAVEEPSSKPTDTSPAPSPASSDDAKPRATTIAELSTTTCHADEVERGQDDASLGSISPPISKFSAQSLPTTGTGGGTDAGPESHMTTVNTPTSPSKEELPSAKPADEPSAFERRVSAQDLLAATKAASQPTVVSLKTPVEATKQEITSGAATTTETTKYATMPPEIVSPTPRSPTLPIQLAKLDQGKPAEEEGQTPTIGPSASNSVQQTPVSMTFPPSSVHAREGSSSPHSVRTISNPVRGNLISPGDVKQSSARSVSSGAAYLHHITQQQQSGNLAKKTNIGSSISQRIKALEKLSSTTGEAPVPPTRQRPSSTFFDVKRRDPSRSPSVVDRARSLRHSATPSPDLSQEIPSEPAMHNRLERSGSVSSRLSMFEPSTASAVPRNWGVPTAISGRGRPQSVSVMARIIRDPSQSGLVGFEPSKNPSEYSHLDLKQSTLLVDHQGASFPERGRPPPEKRWDRDFIVNDYSRPARGVPTSFSIARGLMKEGRKSVTPELENAPFPSDRRLSFHANATYPPQMSVSSPRTSLSKDAEQIQAQPENLSGEGDGDKKLSRAGRFMRRLSNLSSARSKPNNSSPAPTAAAEEAKEPTQARSTAAGTPTIASQMGDVNVQFPDNLLWKRRNMCLDSQGFLILSALPAQNGRLAQGTKRYHLSEFRMPYIPDVEVQELPNSVVLDFTEGSGIQVACEDRAGQMRVLQILQEAHATGGTAFAL</sequence>
<feature type="compositionally biased region" description="Polar residues" evidence="1">
    <location>
        <begin position="163"/>
        <end position="173"/>
    </location>
</feature>
<reference evidence="3 4" key="1">
    <citation type="journal article" date="2016" name="Genome Biol. Evol.">
        <title>Divergent and convergent evolution of fungal pathogenicity.</title>
        <authorList>
            <person name="Shang Y."/>
            <person name="Xiao G."/>
            <person name="Zheng P."/>
            <person name="Cen K."/>
            <person name="Zhan S."/>
            <person name="Wang C."/>
        </authorList>
    </citation>
    <scope>NUCLEOTIDE SEQUENCE [LARGE SCALE GENOMIC DNA]</scope>
    <source>
        <strain evidence="3 4">RCEF 2490</strain>
    </source>
</reference>
<dbReference type="Proteomes" id="UP000078544">
    <property type="component" value="Unassembled WGS sequence"/>
</dbReference>
<dbReference type="Gene3D" id="3.40.20.10">
    <property type="entry name" value="Severin"/>
    <property type="match status" value="1"/>
</dbReference>
<feature type="compositionally biased region" description="Polar residues" evidence="1">
    <location>
        <begin position="701"/>
        <end position="724"/>
    </location>
</feature>
<feature type="region of interest" description="Disordered" evidence="1">
    <location>
        <begin position="151"/>
        <end position="342"/>
    </location>
</feature>
<dbReference type="InterPro" id="IPR002108">
    <property type="entry name" value="ADF-H"/>
</dbReference>
<gene>
    <name evidence="3" type="ORF">AAL_02146</name>
</gene>
<feature type="compositionally biased region" description="Low complexity" evidence="1">
    <location>
        <begin position="654"/>
        <end position="668"/>
    </location>
</feature>
<feature type="region of interest" description="Disordered" evidence="1">
    <location>
        <begin position="800"/>
        <end position="878"/>
    </location>
</feature>